<feature type="binding site" evidence="8">
    <location>
        <begin position="206"/>
        <end position="207"/>
    </location>
    <ligand>
        <name>substrate</name>
    </ligand>
</feature>
<comment type="subunit">
    <text evidence="8">Homodimer.</text>
</comment>
<keyword evidence="4 8" id="KW-0028">Amino-acid biosynthesis</keyword>
<evidence type="ECO:0000256" key="4">
    <source>
        <dbReference type="ARBA" id="ARBA00022605"/>
    </source>
</evidence>
<dbReference type="GO" id="GO:0008837">
    <property type="term" value="F:diaminopimelate epimerase activity"/>
    <property type="evidence" value="ECO:0007669"/>
    <property type="project" value="UniProtKB-UniRule"/>
</dbReference>
<feature type="site" description="Could be important to modulate the pK values of the two catalytic cysteine residues" evidence="8">
    <location>
        <position position="195"/>
    </location>
</feature>
<evidence type="ECO:0000313" key="11">
    <source>
        <dbReference type="EMBL" id="TLD79368.1"/>
    </source>
</evidence>
<name>A0A099UE55_9HELI</name>
<evidence type="ECO:0000313" key="13">
    <source>
        <dbReference type="Proteomes" id="UP000064525"/>
    </source>
</evidence>
<feature type="binding site" evidence="8">
    <location>
        <position position="64"/>
    </location>
    <ligand>
        <name>substrate</name>
    </ligand>
</feature>
<keyword evidence="8" id="KW-0963">Cytoplasm</keyword>
<feature type="binding site" evidence="8">
    <location>
        <position position="178"/>
    </location>
    <ligand>
        <name>substrate</name>
    </ligand>
</feature>
<comment type="pathway">
    <text evidence="1 8">Amino-acid biosynthesis; L-lysine biosynthesis via DAP pathway; DL-2,6-diaminopimelate from LL-2,6-diaminopimelate: step 1/1.</text>
</comment>
<evidence type="ECO:0000256" key="3">
    <source>
        <dbReference type="ARBA" id="ARBA00013080"/>
    </source>
</evidence>
<reference evidence="13" key="3">
    <citation type="submission" date="2015-11" db="EMBL/GenBank/DDBJ databases">
        <authorList>
            <person name="Anvar S.Y."/>
        </authorList>
    </citation>
    <scope>NUCLEOTIDE SEQUENCE [LARGE SCALE GENOMIC DNA]</scope>
</reference>
<feature type="active site" evidence="9">
    <location>
        <position position="73"/>
    </location>
</feature>
<reference evidence="10" key="2">
    <citation type="submission" date="2015-11" db="EMBL/GenBank/DDBJ databases">
        <authorList>
            <person name="Zhang Y."/>
            <person name="Guo Z."/>
        </authorList>
    </citation>
    <scope>NUCLEOTIDE SEQUENCE</scope>
    <source>
        <strain evidence="10">1</strain>
    </source>
</reference>
<proteinExistence type="inferred from homology"/>
<dbReference type="PATRIC" id="fig|76936.10.peg.647"/>
<feature type="site" description="Could be important to modulate the pK values of the two catalytic cysteine residues" evidence="8">
    <location>
        <position position="149"/>
    </location>
</feature>
<evidence type="ECO:0000256" key="5">
    <source>
        <dbReference type="ARBA" id="ARBA00023154"/>
    </source>
</evidence>
<dbReference type="PANTHER" id="PTHR31689">
    <property type="entry name" value="DIAMINOPIMELATE EPIMERASE, CHLOROPLASTIC"/>
    <property type="match status" value="1"/>
</dbReference>
<dbReference type="SUPFAM" id="SSF54506">
    <property type="entry name" value="Diaminopimelate epimerase-like"/>
    <property type="match status" value="2"/>
</dbReference>
<keyword evidence="12" id="KW-1185">Reference proteome</keyword>
<organism evidence="10 13">
    <name type="scientific">Helicobacter typhlonius</name>
    <dbReference type="NCBI Taxonomy" id="76936"/>
    <lineage>
        <taxon>Bacteria</taxon>
        <taxon>Pseudomonadati</taxon>
        <taxon>Campylobacterota</taxon>
        <taxon>Epsilonproteobacteria</taxon>
        <taxon>Campylobacterales</taxon>
        <taxon>Helicobacteraceae</taxon>
        <taxon>Helicobacter</taxon>
    </lineage>
</organism>
<dbReference type="Gene3D" id="3.10.310.10">
    <property type="entry name" value="Diaminopimelate Epimerase, Chain A, domain 1"/>
    <property type="match status" value="2"/>
</dbReference>
<evidence type="ECO:0000313" key="10">
    <source>
        <dbReference type="EMBL" id="CUU39548.1"/>
    </source>
</evidence>
<dbReference type="InterPro" id="IPR018510">
    <property type="entry name" value="DAP_epimerase_AS"/>
</dbReference>
<comment type="subcellular location">
    <subcellularLocation>
        <location evidence="8">Cytoplasm</location>
    </subcellularLocation>
</comment>
<evidence type="ECO:0000256" key="9">
    <source>
        <dbReference type="PROSITE-ProRule" id="PRU10125"/>
    </source>
</evidence>
<dbReference type="EC" id="5.1.1.7" evidence="3 8"/>
<dbReference type="AlphaFoldDB" id="A0A099UE55"/>
<evidence type="ECO:0000256" key="7">
    <source>
        <dbReference type="ARBA" id="ARBA00051712"/>
    </source>
</evidence>
<dbReference type="Pfam" id="PF01678">
    <property type="entry name" value="DAP_epimerase"/>
    <property type="match status" value="2"/>
</dbReference>
<dbReference type="Proteomes" id="UP000064525">
    <property type="component" value="Chromosome I"/>
</dbReference>
<dbReference type="KEGG" id="hty:BN2458_PEG0662"/>
<keyword evidence="5 8" id="KW-0457">Lysine biosynthesis</keyword>
<dbReference type="OrthoDB" id="9805408at2"/>
<keyword evidence="6 8" id="KW-0413">Isomerase</keyword>
<evidence type="ECO:0000256" key="2">
    <source>
        <dbReference type="ARBA" id="ARBA00010219"/>
    </source>
</evidence>
<accession>A0A099UE55</accession>
<feature type="binding site" evidence="8">
    <location>
        <begin position="195"/>
        <end position="196"/>
    </location>
    <ligand>
        <name>substrate</name>
    </ligand>
</feature>
<dbReference type="NCBIfam" id="TIGR00652">
    <property type="entry name" value="DapF"/>
    <property type="match status" value="1"/>
</dbReference>
<evidence type="ECO:0000313" key="12">
    <source>
        <dbReference type="Proteomes" id="UP000029925"/>
    </source>
</evidence>
<dbReference type="HAMAP" id="MF_00197">
    <property type="entry name" value="DAP_epimerase"/>
    <property type="match status" value="1"/>
</dbReference>
<dbReference type="PANTHER" id="PTHR31689:SF0">
    <property type="entry name" value="DIAMINOPIMELATE EPIMERASE"/>
    <property type="match status" value="1"/>
</dbReference>
<dbReference type="STRING" id="76936.BN2458_PEG0662"/>
<dbReference type="GeneID" id="78150941"/>
<dbReference type="GO" id="GO:0009089">
    <property type="term" value="P:lysine biosynthetic process via diaminopimelate"/>
    <property type="evidence" value="ECO:0007669"/>
    <property type="project" value="UniProtKB-UniRule"/>
</dbReference>
<sequence>MQFIKYSSSGNDFLVFHTDVCDNGTRASLARRVCERHNGIGADGMVVLIPAKNVDYAYEWEFYNADGSRAKMCGNASRSVGHYAYTEGIAPRTHCFLSEVGLIGIELDKDDTTLVQSDLGVYTLIQEHIIESNPYGVDSWSLLDTGVPHLVGFVECENALPTKRDTILRDLRVKYNANITLVCVGAERIEYMTYERGVEDITLACGTGAAAAFVLALRNGLCENKAVLIPPSKETLWLSLGVDSHILFKGEVKRIARCDWFLGE</sequence>
<dbReference type="InterPro" id="IPR001653">
    <property type="entry name" value="DAP_epimerase_DapF"/>
</dbReference>
<evidence type="ECO:0000256" key="1">
    <source>
        <dbReference type="ARBA" id="ARBA00005196"/>
    </source>
</evidence>
<reference evidence="11 12" key="1">
    <citation type="journal article" date="2014" name="Genome Announc.">
        <title>Draft genome sequences of eight enterohepatic helicobacter species isolated from both laboratory and wild rodents.</title>
        <authorList>
            <person name="Sheh A."/>
            <person name="Shen Z."/>
            <person name="Fox J.G."/>
        </authorList>
    </citation>
    <scope>NUCLEOTIDE SEQUENCE [LARGE SCALE GENOMIC DNA]</scope>
    <source>
        <strain evidence="11 12">MIT 98-6810</strain>
    </source>
</reference>
<gene>
    <name evidence="8" type="primary">dapF</name>
    <name evidence="10" type="ORF">BN2458_PEG0662</name>
    <name evidence="11" type="ORF">LS75_000010</name>
</gene>
<feature type="binding site" evidence="8">
    <location>
        <position position="11"/>
    </location>
    <ligand>
        <name>substrate</name>
    </ligand>
</feature>
<dbReference type="UniPathway" id="UPA00034">
    <property type="reaction ID" value="UER00025"/>
</dbReference>
<dbReference type="RefSeq" id="WP_034343324.1">
    <property type="nucleotide sequence ID" value="NZ_CAMTKE010000001.1"/>
</dbReference>
<feature type="binding site" evidence="8">
    <location>
        <begin position="74"/>
        <end position="75"/>
    </location>
    <ligand>
        <name>substrate</name>
    </ligand>
</feature>
<feature type="active site" description="Proton acceptor" evidence="8">
    <location>
        <position position="205"/>
    </location>
</feature>
<evidence type="ECO:0000256" key="6">
    <source>
        <dbReference type="ARBA" id="ARBA00023235"/>
    </source>
</evidence>
<dbReference type="Proteomes" id="UP000029925">
    <property type="component" value="Unassembled WGS sequence"/>
</dbReference>
<dbReference type="PROSITE" id="PS01326">
    <property type="entry name" value="DAP_EPIMERASE"/>
    <property type="match status" value="1"/>
</dbReference>
<evidence type="ECO:0000256" key="8">
    <source>
        <dbReference type="HAMAP-Rule" id="MF_00197"/>
    </source>
</evidence>
<comment type="caution">
    <text evidence="8">Lacks conserved residue(s) required for the propagation of feature annotation.</text>
</comment>
<comment type="catalytic activity">
    <reaction evidence="7 8">
        <text>(2S,6S)-2,6-diaminopimelate = meso-2,6-diaminopimelate</text>
        <dbReference type="Rhea" id="RHEA:15393"/>
        <dbReference type="ChEBI" id="CHEBI:57609"/>
        <dbReference type="ChEBI" id="CHEBI:57791"/>
        <dbReference type="EC" id="5.1.1.7"/>
    </reaction>
</comment>
<feature type="active site" description="Proton donor" evidence="8">
    <location>
        <position position="73"/>
    </location>
</feature>
<dbReference type="GO" id="GO:0005829">
    <property type="term" value="C:cytosol"/>
    <property type="evidence" value="ECO:0007669"/>
    <property type="project" value="TreeGrafter"/>
</dbReference>
<comment type="similarity">
    <text evidence="2 8">Belongs to the diaminopimelate epimerase family.</text>
</comment>
<comment type="function">
    <text evidence="8">Catalyzes the stereoinversion of LL-2,6-diaminopimelate (L,L-DAP) to meso-diaminopimelate (meso-DAP), a precursor of L-lysine and an essential component of the bacterial peptidoglycan.</text>
</comment>
<dbReference type="EMBL" id="LN907858">
    <property type="protein sequence ID" value="CUU39548.1"/>
    <property type="molecule type" value="Genomic_DNA"/>
</dbReference>
<dbReference type="EMBL" id="JRPF02000001">
    <property type="protein sequence ID" value="TLD79368.1"/>
    <property type="molecule type" value="Genomic_DNA"/>
</dbReference>
<protein>
    <recommendedName>
        <fullName evidence="3 8">Diaminopimelate epimerase</fullName>
        <shortName evidence="8">DAP epimerase</shortName>
        <ecNumber evidence="3 8">5.1.1.7</ecNumber>
    </recommendedName>
    <alternativeName>
        <fullName evidence="8">PLP-independent amino acid racemase</fullName>
    </alternativeName>
</protein>